<dbReference type="InterPro" id="IPR007111">
    <property type="entry name" value="NACHT_NTPase"/>
</dbReference>
<reference evidence="2" key="1">
    <citation type="submission" date="2022-01" db="EMBL/GenBank/DDBJ databases">
        <authorList>
            <person name="King R."/>
        </authorList>
    </citation>
    <scope>NUCLEOTIDE SEQUENCE</scope>
</reference>
<accession>A0A9N9S235</accession>
<sequence>MNSIGTINTSYIVEYDENSENDQNLDNKFIVKVKSSNLNDVIILFKEPNFERFIHEAFNCFIVCVEFESNEEEEDDDDEYTAMRLAETFKADRLIILELNQNLWIKKCFQKIFSNLKSPIMRMYHQLLEDINYEGNFLNTHLELLHSKYHIGPGTEDFVIKIIKLFKFKNQKEVDEELFEMAIKQKCSFEVIQSMIDFHKDSSNGISKHAVNALFLAKGMKVFDEETIQNYKQKLTKKEKEKITDEIGKFHSNKDSLLLHVCSRSRIALIVEVKEDEQLQKIKEFYKDLIDLNLDSVSNLLKIVDHKLLIIFDFDSDSIERSYLMGSRYNRGIFDQDRMRIYIGAKNSNNPSSQEYINRHWEIIGILIHEICHYVNFKVFNNNCKPYQKDDANIQEYERIVNEYKSWIDHHEIVGRVFSNYEETMWHAEMIVRVVQMIVTYKVLNSKHLKSLEEKYQSLFSYFNNTVMPQIKEYLDPDNQIKRQIKEVSSFRLNQFEIKPVKQIINFDEEKYIHFMESNSLKLAMAMFCLNFADDFAIFTTFTDLMDEFKGNEVLQLWSSDWRIKIVIFCDQINESSKFDECIKKLDNSDRLNQIFIIFEEQSQNIKKLKLKFTKKIENLENMNFNFTSLTEESKDLILQRDVIFQGNQTTLNKIITKDSKAAQFLPINHLLESSDPIVIGRLPEKNTDYDDKMFIERKLTHKIKNQVKEFSTENMDDIVKLLSTKKYIIISDEVGKGKSTLMTYLAYRFLKSALPHIEGKFFVVKVNLYLYANILREFERNFNLVEFVFDNFVKSSDFKEFERKVFEEYFEKEKVILMLDGLDEVLPTCETQTLRIIQDAFRFDSLKVIIATRPFVLNKLETSKTVVLSLSPIQSSDQQNFLTKYFKSQNQIAKRFSKSEFDELIKIMMHKLFSAVRENSDDYKNEKILLSSPLHLKMFAEVICKKILNSKCKFEDAISSITFLNMYKMFDEFFQNKLAIALEHKGKVVKDEIRNLELKGHRRPDFYNSGRKLAWNTLHPSYRENPIEINEKEKDLLQYYGVVSKQNNEIHFIHRSYAEFFIAHLFIAILIEGNCSSLSNFAKENFLVSILTGYDLETIKEFIDTALSDKNLYDEISNDSFECLGKFIINEFKTLEGNDKNFLHCAFFHELNHGLHRIPRKDYVFVSHLMVQSLIYCNDQEDVDVIKNILQLPWDINNIPEHLKSPDYKYLYTMETGKNLFHLTCELGINSLLLVVWDLALKVFQEDAKEFFFTKSSTSPYDFNYDAVYFAFRRIERNEGKFTLQQCLNIDEMRLFKNVNIFKKINLNEADNFQSSSLYLLFEIMKNLRLSDEEVYEIYLSNIELIYKYEFLLLNLNFLKEKLTENNYQLSFEIIFAICLQSKNRWPFINDLKASILYSELKNIYSDLEKLKEFFNIRPHFFDLFFEDESNEQAFNICLQTYFNILDEDHLTMLLLNKSNDNKNIINKIFSSVENKWIAIGRKQLILNLLESKYTDKEKLFTIFEQSQILEVCRLSEENFSLVNAFCEKHFEKSKIQALLFSPENRV</sequence>
<dbReference type="Proteomes" id="UP001153620">
    <property type="component" value="Chromosome 3"/>
</dbReference>
<reference evidence="2" key="2">
    <citation type="submission" date="2022-10" db="EMBL/GenBank/DDBJ databases">
        <authorList>
            <consortium name="ENA_rothamsted_submissions"/>
            <consortium name="culmorum"/>
            <person name="King R."/>
        </authorList>
    </citation>
    <scope>NUCLEOTIDE SEQUENCE</scope>
</reference>
<keyword evidence="3" id="KW-1185">Reference proteome</keyword>
<dbReference type="EMBL" id="OU895879">
    <property type="protein sequence ID" value="CAG9806794.1"/>
    <property type="molecule type" value="Genomic_DNA"/>
</dbReference>
<organism evidence="2 3">
    <name type="scientific">Chironomus riparius</name>
    <dbReference type="NCBI Taxonomy" id="315576"/>
    <lineage>
        <taxon>Eukaryota</taxon>
        <taxon>Metazoa</taxon>
        <taxon>Ecdysozoa</taxon>
        <taxon>Arthropoda</taxon>
        <taxon>Hexapoda</taxon>
        <taxon>Insecta</taxon>
        <taxon>Pterygota</taxon>
        <taxon>Neoptera</taxon>
        <taxon>Endopterygota</taxon>
        <taxon>Diptera</taxon>
        <taxon>Nematocera</taxon>
        <taxon>Chironomoidea</taxon>
        <taxon>Chironomidae</taxon>
        <taxon>Chironominae</taxon>
        <taxon>Chironomus</taxon>
    </lineage>
</organism>
<protein>
    <recommendedName>
        <fullName evidence="1">NACHT domain-containing protein</fullName>
    </recommendedName>
</protein>
<feature type="domain" description="NACHT" evidence="1">
    <location>
        <begin position="727"/>
        <end position="855"/>
    </location>
</feature>
<evidence type="ECO:0000313" key="3">
    <source>
        <dbReference type="Proteomes" id="UP001153620"/>
    </source>
</evidence>
<gene>
    <name evidence="2" type="ORF">CHIRRI_LOCUS9648</name>
</gene>
<dbReference type="OrthoDB" id="7739966at2759"/>
<evidence type="ECO:0000259" key="1">
    <source>
        <dbReference type="PROSITE" id="PS50837"/>
    </source>
</evidence>
<dbReference type="Pfam" id="PF20720">
    <property type="entry name" value="nSTAND3"/>
    <property type="match status" value="1"/>
</dbReference>
<dbReference type="SUPFAM" id="SSF52540">
    <property type="entry name" value="P-loop containing nucleoside triphosphate hydrolases"/>
    <property type="match status" value="1"/>
</dbReference>
<dbReference type="Gene3D" id="3.40.50.300">
    <property type="entry name" value="P-loop containing nucleotide triphosphate hydrolases"/>
    <property type="match status" value="1"/>
</dbReference>
<name>A0A9N9S235_9DIPT</name>
<dbReference type="PROSITE" id="PS50837">
    <property type="entry name" value="NACHT"/>
    <property type="match status" value="1"/>
</dbReference>
<evidence type="ECO:0000313" key="2">
    <source>
        <dbReference type="EMBL" id="CAG9806794.1"/>
    </source>
</evidence>
<proteinExistence type="predicted"/>
<dbReference type="InterPro" id="IPR027417">
    <property type="entry name" value="P-loop_NTPase"/>
</dbReference>
<dbReference type="InterPro" id="IPR049050">
    <property type="entry name" value="nSTAND3"/>
</dbReference>